<keyword evidence="8 10" id="KW-0460">Magnesium</keyword>
<dbReference type="GO" id="GO:0006400">
    <property type="term" value="P:tRNA modification"/>
    <property type="evidence" value="ECO:0007669"/>
    <property type="project" value="TreeGrafter"/>
</dbReference>
<dbReference type="Gene3D" id="1.10.20.140">
    <property type="match status" value="1"/>
</dbReference>
<dbReference type="RefSeq" id="WP_072835698.1">
    <property type="nucleotide sequence ID" value="NZ_FQUU01000010.1"/>
</dbReference>
<dbReference type="PANTHER" id="PTHR11088:SF60">
    <property type="entry name" value="TRNA DIMETHYLALLYLTRANSFERASE"/>
    <property type="match status" value="1"/>
</dbReference>
<comment type="caution">
    <text evidence="10">Lacks conserved residue(s) required for the propagation of feature annotation.</text>
</comment>
<evidence type="ECO:0000256" key="8">
    <source>
        <dbReference type="ARBA" id="ARBA00022842"/>
    </source>
</evidence>
<feature type="binding site" evidence="10">
    <location>
        <begin position="15"/>
        <end position="20"/>
    </location>
    <ligand>
        <name>substrate</name>
    </ligand>
</feature>
<feature type="region of interest" description="Interaction with substrate tRNA" evidence="10">
    <location>
        <begin position="38"/>
        <end position="41"/>
    </location>
</feature>
<evidence type="ECO:0000256" key="6">
    <source>
        <dbReference type="ARBA" id="ARBA00022741"/>
    </source>
</evidence>
<evidence type="ECO:0000256" key="5">
    <source>
        <dbReference type="ARBA" id="ARBA00022694"/>
    </source>
</evidence>
<evidence type="ECO:0000256" key="12">
    <source>
        <dbReference type="RuleBase" id="RU003784"/>
    </source>
</evidence>
<evidence type="ECO:0000256" key="10">
    <source>
        <dbReference type="HAMAP-Rule" id="MF_00185"/>
    </source>
</evidence>
<evidence type="ECO:0000256" key="13">
    <source>
        <dbReference type="RuleBase" id="RU003785"/>
    </source>
</evidence>
<dbReference type="Gene3D" id="3.40.50.300">
    <property type="entry name" value="P-loop containing nucleotide triphosphate hydrolases"/>
    <property type="match status" value="1"/>
</dbReference>
<keyword evidence="5 10" id="KW-0819">tRNA processing</keyword>
<keyword evidence="6 10" id="KW-0547">Nucleotide-binding</keyword>
<proteinExistence type="inferred from homology"/>
<evidence type="ECO:0000256" key="1">
    <source>
        <dbReference type="ARBA" id="ARBA00001946"/>
    </source>
</evidence>
<reference evidence="14 15" key="1">
    <citation type="submission" date="2016-11" db="EMBL/GenBank/DDBJ databases">
        <authorList>
            <person name="Jaros S."/>
            <person name="Januszkiewicz K."/>
            <person name="Wedrychowicz H."/>
        </authorList>
    </citation>
    <scope>NUCLEOTIDE SEQUENCE [LARGE SCALE GENOMIC DNA]</scope>
    <source>
        <strain evidence="14 15">DSM 18119</strain>
    </source>
</reference>
<keyword evidence="15" id="KW-1185">Reference proteome</keyword>
<dbReference type="EC" id="2.5.1.75" evidence="10"/>
<keyword evidence="4 10" id="KW-0808">Transferase</keyword>
<protein>
    <recommendedName>
        <fullName evidence="10">tRNA dimethylallyltransferase</fullName>
        <ecNumber evidence="10">2.5.1.75</ecNumber>
    </recommendedName>
    <alternativeName>
        <fullName evidence="10">Dimethylallyl diphosphate:tRNA dimethylallyltransferase</fullName>
        <shortName evidence="10">DMAPP:tRNA dimethylallyltransferase</shortName>
        <shortName evidence="10">DMATase</shortName>
    </alternativeName>
    <alternativeName>
        <fullName evidence="10">Isopentenyl-diphosphate:tRNA isopentenyltransferase</fullName>
        <shortName evidence="10">IPP transferase</shortName>
        <shortName evidence="10">IPPT</shortName>
        <shortName evidence="10">IPTase</shortName>
    </alternativeName>
</protein>
<evidence type="ECO:0000256" key="4">
    <source>
        <dbReference type="ARBA" id="ARBA00022679"/>
    </source>
</evidence>
<dbReference type="InterPro" id="IPR039657">
    <property type="entry name" value="Dimethylallyltransferase"/>
</dbReference>
<dbReference type="EMBL" id="FQUU01000010">
    <property type="protein sequence ID" value="SHF40278.1"/>
    <property type="molecule type" value="Genomic_DNA"/>
</dbReference>
<organism evidence="14 15">
    <name type="scientific">Flavisolibacter ginsengisoli DSM 18119</name>
    <dbReference type="NCBI Taxonomy" id="1121884"/>
    <lineage>
        <taxon>Bacteria</taxon>
        <taxon>Pseudomonadati</taxon>
        <taxon>Bacteroidota</taxon>
        <taxon>Chitinophagia</taxon>
        <taxon>Chitinophagales</taxon>
        <taxon>Chitinophagaceae</taxon>
        <taxon>Flavisolibacter</taxon>
    </lineage>
</organism>
<evidence type="ECO:0000313" key="14">
    <source>
        <dbReference type="EMBL" id="SHF40278.1"/>
    </source>
</evidence>
<gene>
    <name evidence="10" type="primary">miaA</name>
    <name evidence="14" type="ORF">SAMN02745131_02525</name>
</gene>
<evidence type="ECO:0000256" key="9">
    <source>
        <dbReference type="ARBA" id="ARBA00049563"/>
    </source>
</evidence>
<comment type="cofactor">
    <cofactor evidence="1 10">
        <name>Mg(2+)</name>
        <dbReference type="ChEBI" id="CHEBI:18420"/>
    </cofactor>
</comment>
<accession>A0A1M5BCW1</accession>
<evidence type="ECO:0000256" key="2">
    <source>
        <dbReference type="ARBA" id="ARBA00003213"/>
    </source>
</evidence>
<feature type="region of interest" description="Interaction with substrate tRNA" evidence="10">
    <location>
        <begin position="162"/>
        <end position="166"/>
    </location>
</feature>
<dbReference type="Pfam" id="PF01715">
    <property type="entry name" value="IPPT"/>
    <property type="match status" value="1"/>
</dbReference>
<evidence type="ECO:0000256" key="11">
    <source>
        <dbReference type="RuleBase" id="RU003783"/>
    </source>
</evidence>
<dbReference type="STRING" id="1121884.SAMN02745131_02525"/>
<dbReference type="InterPro" id="IPR027417">
    <property type="entry name" value="P-loop_NTPase"/>
</dbReference>
<dbReference type="SUPFAM" id="SSF52540">
    <property type="entry name" value="P-loop containing nucleoside triphosphate hydrolases"/>
    <property type="match status" value="2"/>
</dbReference>
<sequence>MATKNKTLIVIAGPTAVGKTAVAIDIARHLQTEIISADSRQCYRELNIGVARPSEEELSAVKHHFIASHSIHEKVNAVTFEQYALAALDNIYRDRDIAVVVGGTGLYIKALLEGMDEIPGVPEILHNELIHEYNKNGLEWLQDQVRTLDPAFYEKGEIQNPQRLLRALEVWKATGRSLMDFRKGEKTPRYFDVIKIGLQLPQADLHHNINKRVEAMMEHGLLEEVRLLIPWQHLNALQTVGYRELFDHFNGEISLTGAIERIKISTRQYAKRQLTWFRKDNEYHWCLPGVTHVQSYLRSISVS</sequence>
<name>A0A1M5BCW1_9BACT</name>
<dbReference type="AlphaFoldDB" id="A0A1M5BCW1"/>
<dbReference type="OrthoDB" id="9776390at2"/>
<feature type="site" description="Interaction with substrate tRNA" evidence="10">
    <location>
        <position position="104"/>
    </location>
</feature>
<comment type="catalytic activity">
    <reaction evidence="9 10 11">
        <text>adenosine(37) in tRNA + dimethylallyl diphosphate = N(6)-dimethylallyladenosine(37) in tRNA + diphosphate</text>
        <dbReference type="Rhea" id="RHEA:26482"/>
        <dbReference type="Rhea" id="RHEA-COMP:10162"/>
        <dbReference type="Rhea" id="RHEA-COMP:10375"/>
        <dbReference type="ChEBI" id="CHEBI:33019"/>
        <dbReference type="ChEBI" id="CHEBI:57623"/>
        <dbReference type="ChEBI" id="CHEBI:74411"/>
        <dbReference type="ChEBI" id="CHEBI:74415"/>
        <dbReference type="EC" id="2.5.1.75"/>
    </reaction>
</comment>
<dbReference type="NCBIfam" id="TIGR00174">
    <property type="entry name" value="miaA"/>
    <property type="match status" value="1"/>
</dbReference>
<dbReference type="HAMAP" id="MF_00185">
    <property type="entry name" value="IPP_trans"/>
    <property type="match status" value="1"/>
</dbReference>
<dbReference type="PANTHER" id="PTHR11088">
    <property type="entry name" value="TRNA DIMETHYLALLYLTRANSFERASE"/>
    <property type="match status" value="1"/>
</dbReference>
<comment type="function">
    <text evidence="2 10 12">Catalyzes the transfer of a dimethylallyl group onto the adenine at position 37 in tRNAs that read codons beginning with uridine, leading to the formation of N6-(dimethylallyl)adenosine (i(6)A).</text>
</comment>
<keyword evidence="7 10" id="KW-0067">ATP-binding</keyword>
<comment type="subunit">
    <text evidence="10">Monomer.</text>
</comment>
<dbReference type="GO" id="GO:0005524">
    <property type="term" value="F:ATP binding"/>
    <property type="evidence" value="ECO:0007669"/>
    <property type="project" value="UniProtKB-UniRule"/>
</dbReference>
<feature type="binding site" evidence="10">
    <location>
        <begin position="13"/>
        <end position="20"/>
    </location>
    <ligand>
        <name>ATP</name>
        <dbReference type="ChEBI" id="CHEBI:30616"/>
    </ligand>
</feature>
<comment type="similarity">
    <text evidence="3 10 13">Belongs to the IPP transferase family.</text>
</comment>
<dbReference type="Proteomes" id="UP000184048">
    <property type="component" value="Unassembled WGS sequence"/>
</dbReference>
<evidence type="ECO:0000256" key="3">
    <source>
        <dbReference type="ARBA" id="ARBA00005842"/>
    </source>
</evidence>
<dbReference type="GO" id="GO:0052381">
    <property type="term" value="F:tRNA dimethylallyltransferase activity"/>
    <property type="evidence" value="ECO:0007669"/>
    <property type="project" value="UniProtKB-UniRule"/>
</dbReference>
<evidence type="ECO:0000313" key="15">
    <source>
        <dbReference type="Proteomes" id="UP000184048"/>
    </source>
</evidence>
<dbReference type="InterPro" id="IPR018022">
    <property type="entry name" value="IPT"/>
</dbReference>
<evidence type="ECO:0000256" key="7">
    <source>
        <dbReference type="ARBA" id="ARBA00022840"/>
    </source>
</evidence>